<accession>A0ABQ7J2Y1</accession>
<reference evidence="1 2" key="1">
    <citation type="journal article" date="2020" name="Genome Biol. Evol.">
        <title>Comparative genomics of Sclerotiniaceae.</title>
        <authorList>
            <person name="Valero Jimenez C.A."/>
            <person name="Steentjes M."/>
            <person name="Scholten O.E."/>
            <person name="Van Kan J.A.L."/>
        </authorList>
    </citation>
    <scope>NUCLEOTIDE SEQUENCE [LARGE SCALE GENOMIC DNA]</scope>
    <source>
        <strain evidence="1 2">B1</strain>
    </source>
</reference>
<sequence>MGNRHQVYVISKIGSRYRTLATVHHQYLFGPDAVELLSNVLHLFQSPENRIGLEHEKRWATRLRESDWCIRKETNPFPFTMTCLFMGYSFKEEDGYSTSSCYPQSFNTEFDNADNNEGITVLDITDIDKIRYCFVNIHCGSDPRGWGIIMNCGVPSMIPLSATEYIEAYSHEPKKFEEAWKKWIHHLSKLDLIDSHTLNSVWPRNTWKIRVGAKIVRLSVSGQEPIDVVLPVFSPPSTLRKACMEKLSKDIFNCPIKELPAKFERATLLPDFRPNLKSAILSTPTILASSAAARYIFSRLLETEKSIDLGPFDLSPDHLIEVLEQPRKAGVLKILSLCGNQKINDASLVKLINDFPRLRSLYLLDTPQIPLATKIKILRGQALREFFDTDLYALPFASREKFYNDRNPRNYNSEPILALGPKLGPENEEASRTIDISEEPQSFMNDMSKFDHLLENGMPPFCDLSYISPVIEQMIYITCGNTDKNCIRDSEGGLDIINLFRRPSSHSGIGNPGYHAMSFKEANRHPSLLVQSLARFIGFSFHKRHIWLSDLRQTLAKILAMEPNDDVGPGYKVLPLCAGLYSDDMGFGISKRSGIFQITREIIPNEWTFIMIVEEESYKLIEGEKARTDTRSLSRYAFVSAERSPASSASGDILSTLIVADVKQFIESNFANHGQKWIEGFLEWWGDQVANRWKYPLEFCGRKEIESVIKSIKFTPVAEHSNTAYEIGLGRDKNFINCLKKNIDRN</sequence>
<evidence type="ECO:0000313" key="1">
    <source>
        <dbReference type="EMBL" id="KAF7940390.1"/>
    </source>
</evidence>
<gene>
    <name evidence="1" type="ORF">EAE98_000517</name>
</gene>
<organism evidence="1 2">
    <name type="scientific">Botrytis deweyae</name>
    <dbReference type="NCBI Taxonomy" id="2478750"/>
    <lineage>
        <taxon>Eukaryota</taxon>
        <taxon>Fungi</taxon>
        <taxon>Dikarya</taxon>
        <taxon>Ascomycota</taxon>
        <taxon>Pezizomycotina</taxon>
        <taxon>Leotiomycetes</taxon>
        <taxon>Helotiales</taxon>
        <taxon>Sclerotiniaceae</taxon>
        <taxon>Botrytis</taxon>
    </lineage>
</organism>
<proteinExistence type="predicted"/>
<comment type="caution">
    <text evidence="1">The sequence shown here is derived from an EMBL/GenBank/DDBJ whole genome shotgun (WGS) entry which is preliminary data.</text>
</comment>
<keyword evidence="2" id="KW-1185">Reference proteome</keyword>
<dbReference type="RefSeq" id="XP_038815812.1">
    <property type="nucleotide sequence ID" value="XM_038948135.1"/>
</dbReference>
<dbReference type="EMBL" id="RCSX01000001">
    <property type="protein sequence ID" value="KAF7940390.1"/>
    <property type="molecule type" value="Genomic_DNA"/>
</dbReference>
<name>A0ABQ7J2Y1_9HELO</name>
<evidence type="ECO:0000313" key="2">
    <source>
        <dbReference type="Proteomes" id="UP000783213"/>
    </source>
</evidence>
<dbReference type="Proteomes" id="UP000783213">
    <property type="component" value="Unassembled WGS sequence"/>
</dbReference>
<protein>
    <submittedName>
        <fullName evidence="1">Uncharacterized protein</fullName>
    </submittedName>
</protein>
<dbReference type="GeneID" id="62227292"/>